<feature type="compositionally biased region" description="Polar residues" evidence="1">
    <location>
        <begin position="115"/>
        <end position="159"/>
    </location>
</feature>
<feature type="region of interest" description="Disordered" evidence="1">
    <location>
        <begin position="443"/>
        <end position="464"/>
    </location>
</feature>
<evidence type="ECO:0000313" key="3">
    <source>
        <dbReference type="Proteomes" id="UP001583186"/>
    </source>
</evidence>
<organism evidence="2 3">
    <name type="scientific">Sporothrix stenoceras</name>
    <dbReference type="NCBI Taxonomy" id="5173"/>
    <lineage>
        <taxon>Eukaryota</taxon>
        <taxon>Fungi</taxon>
        <taxon>Dikarya</taxon>
        <taxon>Ascomycota</taxon>
        <taxon>Pezizomycotina</taxon>
        <taxon>Sordariomycetes</taxon>
        <taxon>Sordariomycetidae</taxon>
        <taxon>Ophiostomatales</taxon>
        <taxon>Ophiostomataceae</taxon>
        <taxon>Sporothrix</taxon>
    </lineage>
</organism>
<feature type="compositionally biased region" description="Polar residues" evidence="1">
    <location>
        <begin position="446"/>
        <end position="458"/>
    </location>
</feature>
<feature type="compositionally biased region" description="Polar residues" evidence="1">
    <location>
        <begin position="327"/>
        <end position="347"/>
    </location>
</feature>
<feature type="compositionally biased region" description="Basic residues" evidence="1">
    <location>
        <begin position="246"/>
        <end position="255"/>
    </location>
</feature>
<gene>
    <name evidence="2" type="ORF">Sste5346_003876</name>
</gene>
<comment type="caution">
    <text evidence="2">The sequence shown here is derived from an EMBL/GenBank/DDBJ whole genome shotgun (WGS) entry which is preliminary data.</text>
</comment>
<dbReference type="Proteomes" id="UP001583186">
    <property type="component" value="Unassembled WGS sequence"/>
</dbReference>
<proteinExistence type="predicted"/>
<accession>A0ABR3ZAD9</accession>
<protein>
    <submittedName>
        <fullName evidence="2">Uncharacterized protein</fullName>
    </submittedName>
</protein>
<feature type="compositionally biased region" description="Polar residues" evidence="1">
    <location>
        <begin position="176"/>
        <end position="190"/>
    </location>
</feature>
<dbReference type="EMBL" id="JAWCUI010000018">
    <property type="protein sequence ID" value="KAL1897573.1"/>
    <property type="molecule type" value="Genomic_DNA"/>
</dbReference>
<keyword evidence="3" id="KW-1185">Reference proteome</keyword>
<evidence type="ECO:0000256" key="1">
    <source>
        <dbReference type="SAM" id="MobiDB-lite"/>
    </source>
</evidence>
<name>A0ABR3ZAD9_9PEZI</name>
<feature type="compositionally biased region" description="Basic and acidic residues" evidence="1">
    <location>
        <begin position="60"/>
        <end position="108"/>
    </location>
</feature>
<feature type="region of interest" description="Disordered" evidence="1">
    <location>
        <begin position="327"/>
        <end position="409"/>
    </location>
</feature>
<feature type="compositionally biased region" description="Basic and acidic residues" evidence="1">
    <location>
        <begin position="396"/>
        <end position="407"/>
    </location>
</feature>
<reference evidence="2 3" key="1">
    <citation type="journal article" date="2024" name="IMA Fungus">
        <title>IMA Genome - F19 : A genome assembly and annotation guide to empower mycologists, including annotated draft genome sequences of Ceratocystis pirilliformis, Diaporthe australafricana, Fusarium ophioides, Paecilomyces lecythidis, and Sporothrix stenoceras.</title>
        <authorList>
            <person name="Aylward J."/>
            <person name="Wilson A.M."/>
            <person name="Visagie C.M."/>
            <person name="Spraker J."/>
            <person name="Barnes I."/>
            <person name="Buitendag C."/>
            <person name="Ceriani C."/>
            <person name="Del Mar Angel L."/>
            <person name="du Plessis D."/>
            <person name="Fuchs T."/>
            <person name="Gasser K."/>
            <person name="Kramer D."/>
            <person name="Li W."/>
            <person name="Munsamy K."/>
            <person name="Piso A."/>
            <person name="Price J.L."/>
            <person name="Sonnekus B."/>
            <person name="Thomas C."/>
            <person name="van der Nest A."/>
            <person name="van Dijk A."/>
            <person name="van Heerden A."/>
            <person name="van Vuuren N."/>
            <person name="Yilmaz N."/>
            <person name="Duong T.A."/>
            <person name="van der Merwe N.A."/>
            <person name="Wingfield M.J."/>
            <person name="Wingfield B.D."/>
        </authorList>
    </citation>
    <scope>NUCLEOTIDE SEQUENCE [LARGE SCALE GENOMIC DNA]</scope>
    <source>
        <strain evidence="2 3">CMW 5346</strain>
    </source>
</reference>
<feature type="compositionally biased region" description="Low complexity" evidence="1">
    <location>
        <begin position="160"/>
        <end position="175"/>
    </location>
</feature>
<feature type="region of interest" description="Disordered" evidence="1">
    <location>
        <begin position="1"/>
        <end position="21"/>
    </location>
</feature>
<sequence>MAPPANKPTPSQTAGRPKNARAAIVPVIPLPLVQKQQLQRQQKLQEQERLKQQQLDLEKKQKEEQEKKEQELKKKQEAEKQKENKATQEAAEKPKKDTGALNGDDNHKNVASPAVVSTTVDKPFQLASTSTPQTVVDASTSVSSPTTAKTPGSSTNTTQADPTAAPFVPPTTTATGRPSQSTGPIVSGASQPHIAAGPSSAGLPPNGHAAPDFVFPPHSRSGSAARQRGPPRHNPQLPPHSQHPLHPQHHAHGFHQPHPSASSITFGAFHDSNNVSPVPTGHGPLPPPPGLIAGPQFVPYNMQNMGPGEWQGPASVPLGDVNGFTPQSAGFNPSTPGSFHGSQSPDNVTDGPAFQHQGGAIPHGGPNGHLPLRNNDSMSMMSPPFFQPSGFPNAGPHERHGGRDDVPSHGFDFQFVHHLQQQLQHSFDNPQTSDCHLILHVPKANANPNNGTESNGPEQQQQQQFSTTMFAGHRNILVQSQSIGHLLRSDVGTMHSGPFNQPILALHMKIDDPYITVDAAVQALRSLYGHPLADVQSVDKALANLTAGFVLMLDHVESVGAEQASRLIGWDTIEKVLAYVLNGASFPNTADGNTNPNGPAYAHADLRYGRGAGLAVRRLLSQAVDFVVRNFPTAYVLNTATTSSTGTLSTLLRFPLDTTKATAAPQATDDDAAKTSSNGTFAHLRSAGSVSLPVNSKKCGPRSPKIVFGGFADESSKGPPSSINGVLNAANNEQTDVASILSRILVNLPYDYLKYVLGHPQLTADRLSITRAVIEEREGRRLQALNAIHAGAILNNSDQRNAILGRLQRPTPPHHRDHPVAIDGWDVLGWKEFSHGETGELVRVWAHADASR</sequence>
<feature type="region of interest" description="Disordered" evidence="1">
    <location>
        <begin position="60"/>
        <end position="291"/>
    </location>
</feature>
<feature type="compositionally biased region" description="Polar residues" evidence="1">
    <location>
        <begin position="260"/>
        <end position="276"/>
    </location>
</feature>
<evidence type="ECO:0000313" key="2">
    <source>
        <dbReference type="EMBL" id="KAL1897573.1"/>
    </source>
</evidence>